<feature type="transmembrane region" description="Helical" evidence="6">
    <location>
        <begin position="146"/>
        <end position="165"/>
    </location>
</feature>
<feature type="transmembrane region" description="Helical" evidence="6">
    <location>
        <begin position="319"/>
        <end position="337"/>
    </location>
</feature>
<name>A0A1M5RN26_9FIRM</name>
<dbReference type="CDD" id="cd06580">
    <property type="entry name" value="TM_PBP1_transp_TpRbsC_like"/>
    <property type="match status" value="1"/>
</dbReference>
<feature type="transmembrane region" description="Helical" evidence="6">
    <location>
        <begin position="196"/>
        <end position="218"/>
    </location>
</feature>
<gene>
    <name evidence="7" type="ORF">SAMN02746098_00611</name>
</gene>
<dbReference type="GO" id="GO:0005886">
    <property type="term" value="C:plasma membrane"/>
    <property type="evidence" value="ECO:0007669"/>
    <property type="project" value="UniProtKB-SubCell"/>
</dbReference>
<dbReference type="Proteomes" id="UP000183954">
    <property type="component" value="Unassembled WGS sequence"/>
</dbReference>
<feature type="transmembrane region" description="Helical" evidence="6">
    <location>
        <begin position="12"/>
        <end position="35"/>
    </location>
</feature>
<dbReference type="PANTHER" id="PTHR47089">
    <property type="entry name" value="ABC TRANSPORTER, PERMEASE PROTEIN"/>
    <property type="match status" value="1"/>
</dbReference>
<dbReference type="PANTHER" id="PTHR47089:SF1">
    <property type="entry name" value="GUANOSINE ABC TRANSPORTER PERMEASE PROTEIN NUPP"/>
    <property type="match status" value="1"/>
</dbReference>
<keyword evidence="3 6" id="KW-0812">Transmembrane</keyword>
<evidence type="ECO:0000313" key="8">
    <source>
        <dbReference type="Proteomes" id="UP000183954"/>
    </source>
</evidence>
<keyword evidence="7" id="KW-0762">Sugar transport</keyword>
<sequence>MNTSRLKHFFWQILPSVLAVLSALLIGAVIIFAIGENPLQAYAAMFQGAFGDPSSWAETLQRATPYIFGGLAFSIATRSGLFNIGIEGQMYVGAIAGAIVGFSIHNIPAFLHIALALAAAALAGYVWAIIPALLKVKSGVHEVISTIMLNYVAYALTAYLTVRVFHEPGAVAQTYKVDPSAILPALMPPNKLNTGFIIAIVLAIVIYVFLFYTPWGYNLRVTGLNPGAGRYAGIKSTRIVLRAMLMSGAIAGLMGAERSLGIYGRFINSFSPGYGFTAIAVSLLGQNHPLGIIPAAILFGAFENGASFMSLQVNVPRELGLILEALIIVFIAAEHFFRDGLRSMLKGDKS</sequence>
<dbReference type="Pfam" id="PF02653">
    <property type="entry name" value="BPD_transp_2"/>
    <property type="match status" value="1"/>
</dbReference>
<keyword evidence="4 6" id="KW-1133">Transmembrane helix</keyword>
<dbReference type="AlphaFoldDB" id="A0A1M5RN26"/>
<organism evidence="7 8">
    <name type="scientific">Desulfosporosinus lacus DSM 15449</name>
    <dbReference type="NCBI Taxonomy" id="1121420"/>
    <lineage>
        <taxon>Bacteria</taxon>
        <taxon>Bacillati</taxon>
        <taxon>Bacillota</taxon>
        <taxon>Clostridia</taxon>
        <taxon>Eubacteriales</taxon>
        <taxon>Desulfitobacteriaceae</taxon>
        <taxon>Desulfosporosinus</taxon>
    </lineage>
</organism>
<evidence type="ECO:0000256" key="5">
    <source>
        <dbReference type="ARBA" id="ARBA00023136"/>
    </source>
</evidence>
<proteinExistence type="predicted"/>
<keyword evidence="2" id="KW-1003">Cell membrane</keyword>
<evidence type="ECO:0000256" key="2">
    <source>
        <dbReference type="ARBA" id="ARBA00022475"/>
    </source>
</evidence>
<keyword evidence="7" id="KW-0813">Transport</keyword>
<feature type="transmembrane region" description="Helical" evidence="6">
    <location>
        <begin position="113"/>
        <end position="134"/>
    </location>
</feature>
<dbReference type="RefSeq" id="WP_073027758.1">
    <property type="nucleotide sequence ID" value="NZ_FQXJ01000003.1"/>
</dbReference>
<evidence type="ECO:0000256" key="4">
    <source>
        <dbReference type="ARBA" id="ARBA00022989"/>
    </source>
</evidence>
<dbReference type="EMBL" id="FQXJ01000003">
    <property type="protein sequence ID" value="SHH27737.1"/>
    <property type="molecule type" value="Genomic_DNA"/>
</dbReference>
<comment type="subcellular location">
    <subcellularLocation>
        <location evidence="1">Cell membrane</location>
        <topology evidence="1">Multi-pass membrane protein</topology>
    </subcellularLocation>
</comment>
<dbReference type="STRING" id="1121420.SAMN02746098_00611"/>
<evidence type="ECO:0000256" key="1">
    <source>
        <dbReference type="ARBA" id="ARBA00004651"/>
    </source>
</evidence>
<feature type="transmembrane region" description="Helical" evidence="6">
    <location>
        <begin position="239"/>
        <end position="256"/>
    </location>
</feature>
<evidence type="ECO:0000256" key="3">
    <source>
        <dbReference type="ARBA" id="ARBA00022692"/>
    </source>
</evidence>
<keyword evidence="8" id="KW-1185">Reference proteome</keyword>
<dbReference type="GO" id="GO:0022857">
    <property type="term" value="F:transmembrane transporter activity"/>
    <property type="evidence" value="ECO:0007669"/>
    <property type="project" value="InterPro"/>
</dbReference>
<dbReference type="InterPro" id="IPR001851">
    <property type="entry name" value="ABC_transp_permease"/>
</dbReference>
<reference evidence="8" key="1">
    <citation type="submission" date="2016-11" db="EMBL/GenBank/DDBJ databases">
        <authorList>
            <person name="Varghese N."/>
            <person name="Submissions S."/>
        </authorList>
    </citation>
    <scope>NUCLEOTIDE SEQUENCE [LARGE SCALE GENOMIC DNA]</scope>
    <source>
        <strain evidence="8">DSM 15449</strain>
    </source>
</reference>
<evidence type="ECO:0000256" key="6">
    <source>
        <dbReference type="SAM" id="Phobius"/>
    </source>
</evidence>
<protein>
    <submittedName>
        <fullName evidence="7">Simple sugar transport system permease protein</fullName>
    </submittedName>
</protein>
<evidence type="ECO:0000313" key="7">
    <source>
        <dbReference type="EMBL" id="SHH27737.1"/>
    </source>
</evidence>
<accession>A0A1M5RN26</accession>
<keyword evidence="5 6" id="KW-0472">Membrane</keyword>